<dbReference type="EMBL" id="GL385396">
    <property type="protein sequence ID" value="EJT78966.1"/>
    <property type="molecule type" value="Genomic_DNA"/>
</dbReference>
<accession>J3NS10</accession>
<dbReference type="PANTHER" id="PTHR31490:SF76">
    <property type="entry name" value="ENDO-1,4-BETA-XYLANASE C"/>
    <property type="match status" value="1"/>
</dbReference>
<feature type="domain" description="GH10" evidence="10">
    <location>
        <begin position="48"/>
        <end position="328"/>
    </location>
</feature>
<keyword evidence="3" id="KW-0964">Secreted</keyword>
<keyword evidence="13" id="KW-1185">Reference proteome</keyword>
<dbReference type="EC" id="3.2.1.8" evidence="8"/>
<proteinExistence type="inferred from homology"/>
<dbReference type="RefSeq" id="XP_009220111.1">
    <property type="nucleotide sequence ID" value="XM_009221847.1"/>
</dbReference>
<dbReference type="SUPFAM" id="SSF51445">
    <property type="entry name" value="(Trans)glycosidases"/>
    <property type="match status" value="1"/>
</dbReference>
<dbReference type="Gene3D" id="3.20.20.80">
    <property type="entry name" value="Glycosidases"/>
    <property type="match status" value="1"/>
</dbReference>
<dbReference type="GeneID" id="20344515"/>
<protein>
    <recommendedName>
        <fullName evidence="8">Beta-xylanase</fullName>
        <ecNumber evidence="8">3.2.1.8</ecNumber>
    </recommendedName>
</protein>
<evidence type="ECO:0000313" key="11">
    <source>
        <dbReference type="EMBL" id="EJT78966.1"/>
    </source>
</evidence>
<dbReference type="InterPro" id="IPR001000">
    <property type="entry name" value="GH10_dom"/>
</dbReference>
<dbReference type="STRING" id="644352.J3NS10"/>
<feature type="chain" id="PRO_5015094385" description="Beta-xylanase" evidence="9">
    <location>
        <begin position="16"/>
        <end position="330"/>
    </location>
</feature>
<comment type="subcellular location">
    <subcellularLocation>
        <location evidence="1">Secreted</location>
    </subcellularLocation>
</comment>
<feature type="signal peptide" evidence="9">
    <location>
        <begin position="1"/>
        <end position="15"/>
    </location>
</feature>
<dbReference type="PRINTS" id="PR00134">
    <property type="entry name" value="GLHYDRLASE10"/>
</dbReference>
<evidence type="ECO:0000256" key="1">
    <source>
        <dbReference type="ARBA" id="ARBA00004613"/>
    </source>
</evidence>
<keyword evidence="4 8" id="KW-0378">Hydrolase</keyword>
<evidence type="ECO:0000256" key="9">
    <source>
        <dbReference type="SAM" id="SignalP"/>
    </source>
</evidence>
<dbReference type="PROSITE" id="PS51760">
    <property type="entry name" value="GH10_2"/>
    <property type="match status" value="1"/>
</dbReference>
<comment type="similarity">
    <text evidence="2 8">Belongs to the glycosyl hydrolase 10 (cellulase F) family.</text>
</comment>
<dbReference type="Pfam" id="PF00331">
    <property type="entry name" value="Glyco_hydro_10"/>
    <property type="match status" value="1"/>
</dbReference>
<evidence type="ECO:0000313" key="13">
    <source>
        <dbReference type="Proteomes" id="UP000006039"/>
    </source>
</evidence>
<dbReference type="Proteomes" id="UP000006039">
    <property type="component" value="Unassembled WGS sequence"/>
</dbReference>
<evidence type="ECO:0000313" key="12">
    <source>
        <dbReference type="EnsemblFungi" id="EJT78966"/>
    </source>
</evidence>
<keyword evidence="9" id="KW-0732">Signal</keyword>
<dbReference type="GO" id="GO:0005576">
    <property type="term" value="C:extracellular region"/>
    <property type="evidence" value="ECO:0007669"/>
    <property type="project" value="UniProtKB-SubCell"/>
</dbReference>
<keyword evidence="7 8" id="KW-0624">Polysaccharide degradation</keyword>
<dbReference type="AlphaFoldDB" id="J3NS10"/>
<dbReference type="InterPro" id="IPR044846">
    <property type="entry name" value="GH10"/>
</dbReference>
<name>J3NS10_GAET3</name>
<evidence type="ECO:0000256" key="2">
    <source>
        <dbReference type="ARBA" id="ARBA00007495"/>
    </source>
</evidence>
<reference evidence="11" key="2">
    <citation type="submission" date="2010-07" db="EMBL/GenBank/DDBJ databases">
        <authorList>
            <consortium name="The Broad Institute Genome Sequencing Platform"/>
            <consortium name="Broad Institute Genome Sequencing Center for Infectious Disease"/>
            <person name="Ma L.-J."/>
            <person name="Dead R."/>
            <person name="Young S."/>
            <person name="Zeng Q."/>
            <person name="Koehrsen M."/>
            <person name="Alvarado L."/>
            <person name="Berlin A."/>
            <person name="Chapman S.B."/>
            <person name="Chen Z."/>
            <person name="Freedman E."/>
            <person name="Gellesch M."/>
            <person name="Goldberg J."/>
            <person name="Griggs A."/>
            <person name="Gujja S."/>
            <person name="Heilman E.R."/>
            <person name="Heiman D."/>
            <person name="Hepburn T."/>
            <person name="Howarth C."/>
            <person name="Jen D."/>
            <person name="Larson L."/>
            <person name="Mehta T."/>
            <person name="Neiman D."/>
            <person name="Pearson M."/>
            <person name="Roberts A."/>
            <person name="Saif S."/>
            <person name="Shea T."/>
            <person name="Shenoy N."/>
            <person name="Sisk P."/>
            <person name="Stolte C."/>
            <person name="Sykes S."/>
            <person name="Walk T."/>
            <person name="White J."/>
            <person name="Yandava C."/>
            <person name="Haas B."/>
            <person name="Nusbaum C."/>
            <person name="Birren B."/>
        </authorList>
    </citation>
    <scope>NUCLEOTIDE SEQUENCE</scope>
    <source>
        <strain evidence="11">R3-111a-1</strain>
    </source>
</reference>
<sequence>MRGLFALLLLPLALAAPTPEAGELVERQAAQSIDRLMKAKGKLYYGTATDQGRLGQGKNAAVIQGNFGQVTPENSMKWESIERSKGQYNWGQADYLVDWATKNDKSIRGHTLVWHSQLPGWVSNINNKAELTKVIQDHVAAVVGRYKGKIRAWDVLNEIFNEDGSLRSSVFSRVLGEDFVRITFEAARKADPDAVLYINDYNLDSPNAAKLTRGMVANVKKWISQGIPIDGIGTQGHLQSGQGSALAGAIKALADTGVKEVAVTELDIQNNNANDYAAVTKGCLAVKSCVGITVWGVRDQDSWRPQGNPLLFDSGFNAKANYNAIVQALQ</sequence>
<evidence type="ECO:0000256" key="3">
    <source>
        <dbReference type="ARBA" id="ARBA00022525"/>
    </source>
</evidence>
<comment type="catalytic activity">
    <reaction evidence="8">
        <text>Endohydrolysis of (1-&gt;4)-beta-D-xylosidic linkages in xylans.</text>
        <dbReference type="EC" id="3.2.1.8"/>
    </reaction>
</comment>
<dbReference type="SMART" id="SM00633">
    <property type="entry name" value="Glyco_10"/>
    <property type="match status" value="1"/>
</dbReference>
<keyword evidence="6 8" id="KW-0326">Glycosidase</keyword>
<dbReference type="VEuPathDB" id="FungiDB:GGTG_04057"/>
<dbReference type="InterPro" id="IPR017853">
    <property type="entry name" value="GH"/>
</dbReference>
<dbReference type="GO" id="GO:0000272">
    <property type="term" value="P:polysaccharide catabolic process"/>
    <property type="evidence" value="ECO:0007669"/>
    <property type="project" value="UniProtKB-KW"/>
</dbReference>
<dbReference type="HOGENOM" id="CLU_020161_5_0_1"/>
<reference evidence="11" key="3">
    <citation type="submission" date="2010-09" db="EMBL/GenBank/DDBJ databases">
        <title>Annotation of Gaeumannomyces graminis var. tritici R3-111a-1.</title>
        <authorList>
            <consortium name="The Broad Institute Genome Sequencing Platform"/>
            <person name="Ma L.-J."/>
            <person name="Dead R."/>
            <person name="Young S.K."/>
            <person name="Zeng Q."/>
            <person name="Gargeya S."/>
            <person name="Fitzgerald M."/>
            <person name="Haas B."/>
            <person name="Abouelleil A."/>
            <person name="Alvarado L."/>
            <person name="Arachchi H.M."/>
            <person name="Berlin A."/>
            <person name="Brown A."/>
            <person name="Chapman S.B."/>
            <person name="Chen Z."/>
            <person name="Dunbar C."/>
            <person name="Freedman E."/>
            <person name="Gearin G."/>
            <person name="Gellesch M."/>
            <person name="Goldberg J."/>
            <person name="Griggs A."/>
            <person name="Gujja S."/>
            <person name="Heiman D."/>
            <person name="Howarth C."/>
            <person name="Larson L."/>
            <person name="Lui A."/>
            <person name="MacDonald P.J.P."/>
            <person name="Mehta T."/>
            <person name="Montmayeur A."/>
            <person name="Murphy C."/>
            <person name="Neiman D."/>
            <person name="Pearson M."/>
            <person name="Priest M."/>
            <person name="Roberts A."/>
            <person name="Saif S."/>
            <person name="Shea T."/>
            <person name="Shenoy N."/>
            <person name="Sisk P."/>
            <person name="Stolte C."/>
            <person name="Sykes S."/>
            <person name="Yandava C."/>
            <person name="Wortman J."/>
            <person name="Nusbaum C."/>
            <person name="Birren B."/>
        </authorList>
    </citation>
    <scope>NUCLEOTIDE SEQUENCE</scope>
    <source>
        <strain evidence="11">R3-111a-1</strain>
    </source>
</reference>
<dbReference type="OrthoDB" id="3055998at2759"/>
<dbReference type="GO" id="GO:0031176">
    <property type="term" value="F:endo-1,4-beta-xylanase activity"/>
    <property type="evidence" value="ECO:0007669"/>
    <property type="project" value="UniProtKB-EC"/>
</dbReference>
<reference evidence="12" key="4">
    <citation type="journal article" date="2015" name="G3 (Bethesda)">
        <title>Genome sequences of three phytopathogenic species of the Magnaporthaceae family of fungi.</title>
        <authorList>
            <person name="Okagaki L.H."/>
            <person name="Nunes C.C."/>
            <person name="Sailsbery J."/>
            <person name="Clay B."/>
            <person name="Brown D."/>
            <person name="John T."/>
            <person name="Oh Y."/>
            <person name="Young N."/>
            <person name="Fitzgerald M."/>
            <person name="Haas B.J."/>
            <person name="Zeng Q."/>
            <person name="Young S."/>
            <person name="Adiconis X."/>
            <person name="Fan L."/>
            <person name="Levin J.Z."/>
            <person name="Mitchell T.K."/>
            <person name="Okubara P.A."/>
            <person name="Farman M.L."/>
            <person name="Kohn L.M."/>
            <person name="Birren B."/>
            <person name="Ma L.-J."/>
            <person name="Dean R.A."/>
        </authorList>
    </citation>
    <scope>NUCLEOTIDE SEQUENCE</scope>
    <source>
        <strain evidence="12">R3-111a-1</strain>
    </source>
</reference>
<evidence type="ECO:0000259" key="10">
    <source>
        <dbReference type="PROSITE" id="PS51760"/>
    </source>
</evidence>
<organism evidence="11">
    <name type="scientific">Gaeumannomyces tritici (strain R3-111a-1)</name>
    <name type="common">Wheat and barley take-all root rot fungus</name>
    <name type="synonym">Gaeumannomyces graminis var. tritici</name>
    <dbReference type="NCBI Taxonomy" id="644352"/>
    <lineage>
        <taxon>Eukaryota</taxon>
        <taxon>Fungi</taxon>
        <taxon>Dikarya</taxon>
        <taxon>Ascomycota</taxon>
        <taxon>Pezizomycotina</taxon>
        <taxon>Sordariomycetes</taxon>
        <taxon>Sordariomycetidae</taxon>
        <taxon>Magnaporthales</taxon>
        <taxon>Magnaporthaceae</taxon>
        <taxon>Gaeumannomyces</taxon>
    </lineage>
</organism>
<evidence type="ECO:0000256" key="6">
    <source>
        <dbReference type="ARBA" id="ARBA00023295"/>
    </source>
</evidence>
<evidence type="ECO:0000256" key="5">
    <source>
        <dbReference type="ARBA" id="ARBA00023277"/>
    </source>
</evidence>
<evidence type="ECO:0000256" key="7">
    <source>
        <dbReference type="ARBA" id="ARBA00023326"/>
    </source>
</evidence>
<evidence type="ECO:0000256" key="4">
    <source>
        <dbReference type="ARBA" id="ARBA00022801"/>
    </source>
</evidence>
<dbReference type="EnsemblFungi" id="EJT78966">
    <property type="protein sequence ID" value="EJT78966"/>
    <property type="gene ID" value="GGTG_04057"/>
</dbReference>
<gene>
    <name evidence="12" type="primary">20344515</name>
    <name evidence="11" type="ORF">GGTG_04057</name>
</gene>
<reference evidence="13" key="1">
    <citation type="submission" date="2010-07" db="EMBL/GenBank/DDBJ databases">
        <title>The genome sequence of Gaeumannomyces graminis var. tritici strain R3-111a-1.</title>
        <authorList>
            <consortium name="The Broad Institute Genome Sequencing Platform"/>
            <person name="Ma L.-J."/>
            <person name="Dead R."/>
            <person name="Young S."/>
            <person name="Zeng Q."/>
            <person name="Koehrsen M."/>
            <person name="Alvarado L."/>
            <person name="Berlin A."/>
            <person name="Chapman S.B."/>
            <person name="Chen Z."/>
            <person name="Freedman E."/>
            <person name="Gellesch M."/>
            <person name="Goldberg J."/>
            <person name="Griggs A."/>
            <person name="Gujja S."/>
            <person name="Heilman E.R."/>
            <person name="Heiman D."/>
            <person name="Hepburn T."/>
            <person name="Howarth C."/>
            <person name="Jen D."/>
            <person name="Larson L."/>
            <person name="Mehta T."/>
            <person name="Neiman D."/>
            <person name="Pearson M."/>
            <person name="Roberts A."/>
            <person name="Saif S."/>
            <person name="Shea T."/>
            <person name="Shenoy N."/>
            <person name="Sisk P."/>
            <person name="Stolte C."/>
            <person name="Sykes S."/>
            <person name="Walk T."/>
            <person name="White J."/>
            <person name="Yandava C."/>
            <person name="Haas B."/>
            <person name="Nusbaum C."/>
            <person name="Birren B."/>
        </authorList>
    </citation>
    <scope>NUCLEOTIDE SEQUENCE [LARGE SCALE GENOMIC DNA]</scope>
    <source>
        <strain evidence="13">R3-111a-1</strain>
    </source>
</reference>
<reference evidence="12" key="5">
    <citation type="submission" date="2018-04" db="UniProtKB">
        <authorList>
            <consortium name="EnsemblFungi"/>
        </authorList>
    </citation>
    <scope>IDENTIFICATION</scope>
    <source>
        <strain evidence="12">R3-111a-1</strain>
    </source>
</reference>
<dbReference type="PANTHER" id="PTHR31490">
    <property type="entry name" value="GLYCOSYL HYDROLASE"/>
    <property type="match status" value="1"/>
</dbReference>
<dbReference type="eggNOG" id="ENOG502QSCW">
    <property type="taxonomic scope" value="Eukaryota"/>
</dbReference>
<evidence type="ECO:0000256" key="8">
    <source>
        <dbReference type="RuleBase" id="RU361174"/>
    </source>
</evidence>
<keyword evidence="5 8" id="KW-0119">Carbohydrate metabolism</keyword>